<accession>A0A3E2DF09</accession>
<evidence type="ECO:0000259" key="2">
    <source>
        <dbReference type="Pfam" id="PF00425"/>
    </source>
</evidence>
<dbReference type="PANTHER" id="PTHR42839:SF2">
    <property type="entry name" value="ISOCHORISMATE SYNTHASE ENTC"/>
    <property type="match status" value="1"/>
</dbReference>
<evidence type="ECO:0000313" key="3">
    <source>
        <dbReference type="EMBL" id="RFT43999.1"/>
    </source>
</evidence>
<dbReference type="Pfam" id="PF00425">
    <property type="entry name" value="Chorismate_bind"/>
    <property type="match status" value="1"/>
</dbReference>
<dbReference type="SUPFAM" id="SSF56322">
    <property type="entry name" value="ADC synthase"/>
    <property type="match status" value="1"/>
</dbReference>
<name>A0A3E2DF09_9ACTN</name>
<sequence>MTPNDSVCFLHRNYGMVGLGEITRFETDSPTAADVWWEALCDDLEHETEMPGAEATGPVAFGSFAFDPDRSSSRSVMILPKTIIGRWPGYSWLTQLSWGSVNDDPPRQQTVPHSPGTMTMPDGVVTAESWRRIARQVQDIMSPDDLEQIVLMRDVEAHAASPIDPRWIVETLRRQFPNSYTYLVEGSVGSTSKLTVGFSKSLVSSRVLTHSPATDKNHEALLSALQNEGPLAAHHAEIVTRTCERLEQFCDTLHIPDCPGAVFTEASNYLVTDVTGVHSPGQGSCLALVDALCPPAFVTGLPPHRAKCVLAEVEHVDRGRVSGPTGWVDSLGNGQWVTDCRGGQIDGTDPSLVHIFSGHPIGHDDDTEILSSEAEHRLNILRDIFPIGADSPTES</sequence>
<protein>
    <submittedName>
        <fullName evidence="3">Isochorismate synthase</fullName>
    </submittedName>
</protein>
<dbReference type="InterPro" id="IPR005801">
    <property type="entry name" value="ADC_synthase"/>
</dbReference>
<dbReference type="PANTHER" id="PTHR42839">
    <property type="entry name" value="ISOCHORISMATE SYNTHASE ENTC"/>
    <property type="match status" value="1"/>
</dbReference>
<evidence type="ECO:0000313" key="4">
    <source>
        <dbReference type="Proteomes" id="UP000259211"/>
    </source>
</evidence>
<dbReference type="Gene3D" id="3.60.120.10">
    <property type="entry name" value="Anthranilate synthase"/>
    <property type="match status" value="1"/>
</dbReference>
<organism evidence="3 4">
    <name type="scientific">Cutibacterium avidum</name>
    <dbReference type="NCBI Taxonomy" id="33010"/>
    <lineage>
        <taxon>Bacteria</taxon>
        <taxon>Bacillati</taxon>
        <taxon>Actinomycetota</taxon>
        <taxon>Actinomycetes</taxon>
        <taxon>Propionibacteriales</taxon>
        <taxon>Propionibacteriaceae</taxon>
        <taxon>Cutibacterium</taxon>
    </lineage>
</organism>
<evidence type="ECO:0000256" key="1">
    <source>
        <dbReference type="SAM" id="MobiDB-lite"/>
    </source>
</evidence>
<dbReference type="EMBL" id="NOWI01000006">
    <property type="protein sequence ID" value="RFT43999.1"/>
    <property type="molecule type" value="Genomic_DNA"/>
</dbReference>
<feature type="region of interest" description="Disordered" evidence="1">
    <location>
        <begin position="101"/>
        <end position="121"/>
    </location>
</feature>
<dbReference type="RefSeq" id="WP_065673555.1">
    <property type="nucleotide sequence ID" value="NZ_JAQDJS010000002.1"/>
</dbReference>
<reference evidence="3 4" key="1">
    <citation type="submission" date="2017-07" db="EMBL/GenBank/DDBJ databases">
        <authorList>
            <person name="Sun Z.S."/>
            <person name="Albrecht U."/>
            <person name="Echele G."/>
            <person name="Lee C.C."/>
        </authorList>
    </citation>
    <scope>NUCLEOTIDE SEQUENCE [LARGE SCALE GENOMIC DNA]</scope>
    <source>
        <strain evidence="3 4">P16-029</strain>
    </source>
</reference>
<feature type="domain" description="Chorismate-utilising enzyme C-terminal" evidence="2">
    <location>
        <begin position="128"/>
        <end position="361"/>
    </location>
</feature>
<proteinExistence type="predicted"/>
<gene>
    <name evidence="3" type="ORF">CHT91_07660</name>
</gene>
<dbReference type="Proteomes" id="UP000259211">
    <property type="component" value="Unassembled WGS sequence"/>
</dbReference>
<dbReference type="InterPro" id="IPR015890">
    <property type="entry name" value="Chorismate_C"/>
</dbReference>
<comment type="caution">
    <text evidence="3">The sequence shown here is derived from an EMBL/GenBank/DDBJ whole genome shotgun (WGS) entry which is preliminary data.</text>
</comment>
<dbReference type="AlphaFoldDB" id="A0A3E2DF09"/>